<reference evidence="3" key="1">
    <citation type="submission" date="2017-10" db="EMBL/GenBank/DDBJ databases">
        <title>Rapid genome shrinkage in a self-fertile nematode reveals novel sperm competition proteins.</title>
        <authorList>
            <person name="Yin D."/>
            <person name="Schwarz E.M."/>
            <person name="Thomas C.G."/>
            <person name="Felde R.L."/>
            <person name="Korf I.F."/>
            <person name="Cutter A.D."/>
            <person name="Schartner C.M."/>
            <person name="Ralston E.J."/>
            <person name="Meyer B.J."/>
            <person name="Haag E.S."/>
        </authorList>
    </citation>
    <scope>NUCLEOTIDE SEQUENCE [LARGE SCALE GENOMIC DNA]</scope>
    <source>
        <strain evidence="3">JU1422</strain>
    </source>
</reference>
<dbReference type="EMBL" id="PDUG01000004">
    <property type="protein sequence ID" value="PIC32170.1"/>
    <property type="molecule type" value="Genomic_DNA"/>
</dbReference>
<dbReference type="SUPFAM" id="SSF82895">
    <property type="entry name" value="TSP-1 type 1 repeat"/>
    <property type="match status" value="1"/>
</dbReference>
<evidence type="ECO:0000256" key="1">
    <source>
        <dbReference type="SAM" id="SignalP"/>
    </source>
</evidence>
<evidence type="ECO:0000313" key="3">
    <source>
        <dbReference type="Proteomes" id="UP000230233"/>
    </source>
</evidence>
<gene>
    <name evidence="2" type="primary">Cnig_chr_IV.g12606</name>
    <name evidence="2" type="ORF">B9Z55_012606</name>
</gene>
<name>A0A2G5TXX7_9PELO</name>
<organism evidence="2 3">
    <name type="scientific">Caenorhabditis nigoni</name>
    <dbReference type="NCBI Taxonomy" id="1611254"/>
    <lineage>
        <taxon>Eukaryota</taxon>
        <taxon>Metazoa</taxon>
        <taxon>Ecdysozoa</taxon>
        <taxon>Nematoda</taxon>
        <taxon>Chromadorea</taxon>
        <taxon>Rhabditida</taxon>
        <taxon>Rhabditina</taxon>
        <taxon>Rhabditomorpha</taxon>
        <taxon>Rhabditoidea</taxon>
        <taxon>Rhabditidae</taxon>
        <taxon>Peloderinae</taxon>
        <taxon>Caenorhabditis</taxon>
    </lineage>
</organism>
<sequence>MWRLQFFLISLSILPLVNTATCPTCPTGGIWSDWTAVGTCATTCGACSTLKYTRTCLSDALKDCKCSGPTTTTQLCGTQACNYPRVNGPKPPCCTGTPTVINNWYHCVNSSTSQTGGSTFCCPTGGIWGDWSAWAKKDEKSVEFTRTRSCLSGGLNCVCDGEIEETKYACPCAPLKTITPENNPCASKTTKTPFAMRDPAYFPSTCDATVMLENSNFRQPFYSYNDKKGSYTCTTGFVNQAGQCQTGEFPTGDNDTSGQFWRFTFKCNLETGAWDRKFDDYDMKGITHIAQFF</sequence>
<dbReference type="AlphaFoldDB" id="A0A2G5TXX7"/>
<dbReference type="PROSITE" id="PS50092">
    <property type="entry name" value="TSP1"/>
    <property type="match status" value="1"/>
</dbReference>
<feature type="chain" id="PRO_5013653748" evidence="1">
    <location>
        <begin position="20"/>
        <end position="293"/>
    </location>
</feature>
<accession>A0A2G5TXX7</accession>
<evidence type="ECO:0000313" key="2">
    <source>
        <dbReference type="EMBL" id="PIC32170.1"/>
    </source>
</evidence>
<dbReference type="PANTHER" id="PTHR31936">
    <property type="entry name" value="PROTEIN CBG18744"/>
    <property type="match status" value="1"/>
</dbReference>
<dbReference type="PANTHER" id="PTHR31936:SF6">
    <property type="entry name" value="FIBRINOGEN C-TERMINAL DOMAIN-CONTAINING PROTEIN"/>
    <property type="match status" value="1"/>
</dbReference>
<protein>
    <submittedName>
        <fullName evidence="2">Uncharacterized protein</fullName>
    </submittedName>
</protein>
<dbReference type="InterPro" id="IPR000884">
    <property type="entry name" value="TSP1_rpt"/>
</dbReference>
<dbReference type="Proteomes" id="UP000230233">
    <property type="component" value="Chromosome IV"/>
</dbReference>
<keyword evidence="1" id="KW-0732">Signal</keyword>
<proteinExistence type="predicted"/>
<comment type="caution">
    <text evidence="2">The sequence shown here is derived from an EMBL/GenBank/DDBJ whole genome shotgun (WGS) entry which is preliminary data.</text>
</comment>
<feature type="signal peptide" evidence="1">
    <location>
        <begin position="1"/>
        <end position="19"/>
    </location>
</feature>
<keyword evidence="3" id="KW-1185">Reference proteome</keyword>
<dbReference type="InterPro" id="IPR036383">
    <property type="entry name" value="TSP1_rpt_sf"/>
</dbReference>
<dbReference type="STRING" id="1611254.A0A2G5TXX7"/>
<dbReference type="OrthoDB" id="5814299at2759"/>